<dbReference type="GO" id="GO:0003677">
    <property type="term" value="F:DNA binding"/>
    <property type="evidence" value="ECO:0007669"/>
    <property type="project" value="UniProtKB-UniRule"/>
</dbReference>
<gene>
    <name evidence="4" type="ORF">CH360_08965</name>
    <name evidence="5" type="ORF">CH373_11270</name>
</gene>
<evidence type="ECO:0000256" key="2">
    <source>
        <dbReference type="PROSITE-ProRule" id="PRU00335"/>
    </source>
</evidence>
<dbReference type="InterPro" id="IPR036271">
    <property type="entry name" value="Tet_transcr_reg_TetR-rel_C_sf"/>
</dbReference>
<keyword evidence="6" id="KW-1185">Reference proteome</keyword>
<dbReference type="OrthoDB" id="9785164at2"/>
<dbReference type="RefSeq" id="WP_100713698.1">
    <property type="nucleotide sequence ID" value="NZ_NPDY01000007.1"/>
</dbReference>
<dbReference type="EMBL" id="NPDZ01000006">
    <property type="protein sequence ID" value="PJZ73068.1"/>
    <property type="molecule type" value="Genomic_DNA"/>
</dbReference>
<reference evidence="6 7" key="1">
    <citation type="submission" date="2017-07" db="EMBL/GenBank/DDBJ databases">
        <title>Leptospira spp. isolated from tropical soils.</title>
        <authorList>
            <person name="Thibeaux R."/>
            <person name="Iraola G."/>
            <person name="Ferres I."/>
            <person name="Bierque E."/>
            <person name="Girault D."/>
            <person name="Soupe-Gilbert M.-E."/>
            <person name="Picardeau M."/>
            <person name="Goarant C."/>
        </authorList>
    </citation>
    <scope>NUCLEOTIDE SEQUENCE [LARGE SCALE GENOMIC DNA]</scope>
    <source>
        <strain evidence="5 7">FH1-B-B1</strain>
        <strain evidence="4 6">FH1-B-C1</strain>
    </source>
</reference>
<evidence type="ECO:0000256" key="1">
    <source>
        <dbReference type="ARBA" id="ARBA00023125"/>
    </source>
</evidence>
<dbReference type="InterPro" id="IPR050624">
    <property type="entry name" value="HTH-type_Tx_Regulator"/>
</dbReference>
<dbReference type="Proteomes" id="UP000231990">
    <property type="component" value="Unassembled WGS sequence"/>
</dbReference>
<dbReference type="InterPro" id="IPR009057">
    <property type="entry name" value="Homeodomain-like_sf"/>
</dbReference>
<dbReference type="Gene3D" id="1.10.357.10">
    <property type="entry name" value="Tetracycline Repressor, domain 2"/>
    <property type="match status" value="1"/>
</dbReference>
<evidence type="ECO:0000313" key="5">
    <source>
        <dbReference type="EMBL" id="PJZ73068.1"/>
    </source>
</evidence>
<dbReference type="Pfam" id="PF00440">
    <property type="entry name" value="TetR_N"/>
    <property type="match status" value="1"/>
</dbReference>
<feature type="DNA-binding region" description="H-T-H motif" evidence="2">
    <location>
        <begin position="22"/>
        <end position="41"/>
    </location>
</feature>
<organism evidence="5 7">
    <name type="scientific">Leptospira perolatii</name>
    <dbReference type="NCBI Taxonomy" id="2023191"/>
    <lineage>
        <taxon>Bacteria</taxon>
        <taxon>Pseudomonadati</taxon>
        <taxon>Spirochaetota</taxon>
        <taxon>Spirochaetia</taxon>
        <taxon>Leptospirales</taxon>
        <taxon>Leptospiraceae</taxon>
        <taxon>Leptospira</taxon>
    </lineage>
</organism>
<sequence length="199" mass="22981">MIERILERTLLLFLSSGFSKTNTDDISSHIGISKRTLYRYFETKEKLIDAVFSYMREKVKAKFDTVLSETTKEPFDRFKTLLFFVSDLGSKMSKSFAQDVEKARPDIYEMMKNFRRERIKSMTGLLKEAQIKKQIRSDIDPELAVDILLATVDGILNPTYLANSKHSNLSAFEAIISIFLEGLEEKSKISHYALREQAE</sequence>
<keyword evidence="1 2" id="KW-0238">DNA-binding</keyword>
<dbReference type="PRINTS" id="PR00455">
    <property type="entry name" value="HTHTETR"/>
</dbReference>
<dbReference type="SUPFAM" id="SSF46689">
    <property type="entry name" value="Homeodomain-like"/>
    <property type="match status" value="1"/>
</dbReference>
<dbReference type="PROSITE" id="PS50977">
    <property type="entry name" value="HTH_TETR_2"/>
    <property type="match status" value="1"/>
</dbReference>
<dbReference type="Proteomes" id="UP000231962">
    <property type="component" value="Unassembled WGS sequence"/>
</dbReference>
<dbReference type="SUPFAM" id="SSF48498">
    <property type="entry name" value="Tetracyclin repressor-like, C-terminal domain"/>
    <property type="match status" value="1"/>
</dbReference>
<dbReference type="InterPro" id="IPR001647">
    <property type="entry name" value="HTH_TetR"/>
</dbReference>
<dbReference type="EMBL" id="NPDY01000007">
    <property type="protein sequence ID" value="PJZ69717.1"/>
    <property type="molecule type" value="Genomic_DNA"/>
</dbReference>
<dbReference type="AlphaFoldDB" id="A0A2M9ZLV1"/>
<evidence type="ECO:0000259" key="3">
    <source>
        <dbReference type="PROSITE" id="PS50977"/>
    </source>
</evidence>
<evidence type="ECO:0000313" key="4">
    <source>
        <dbReference type="EMBL" id="PJZ69717.1"/>
    </source>
</evidence>
<proteinExistence type="predicted"/>
<dbReference type="Gene3D" id="1.10.10.60">
    <property type="entry name" value="Homeodomain-like"/>
    <property type="match status" value="1"/>
</dbReference>
<name>A0A2M9ZLV1_9LEPT</name>
<protein>
    <submittedName>
        <fullName evidence="5">AcrR family transcriptional regulator</fullName>
    </submittedName>
</protein>
<dbReference type="PANTHER" id="PTHR43479:SF11">
    <property type="entry name" value="ACREF_ENVCD OPERON REPRESSOR-RELATED"/>
    <property type="match status" value="1"/>
</dbReference>
<evidence type="ECO:0000313" key="7">
    <source>
        <dbReference type="Proteomes" id="UP000231990"/>
    </source>
</evidence>
<feature type="domain" description="HTH tetR-type" evidence="3">
    <location>
        <begin position="1"/>
        <end position="59"/>
    </location>
</feature>
<evidence type="ECO:0000313" key="6">
    <source>
        <dbReference type="Proteomes" id="UP000231962"/>
    </source>
</evidence>
<comment type="caution">
    <text evidence="5">The sequence shown here is derived from an EMBL/GenBank/DDBJ whole genome shotgun (WGS) entry which is preliminary data.</text>
</comment>
<dbReference type="PANTHER" id="PTHR43479">
    <property type="entry name" value="ACREF/ENVCD OPERON REPRESSOR-RELATED"/>
    <property type="match status" value="1"/>
</dbReference>
<accession>A0A2M9ZLV1</accession>